<gene>
    <name evidence="1" type="ORF">SAMN04488092_104158</name>
</gene>
<evidence type="ECO:0000313" key="1">
    <source>
        <dbReference type="EMBL" id="SEQ12953.1"/>
    </source>
</evidence>
<reference evidence="1 2" key="1">
    <citation type="submission" date="2016-10" db="EMBL/GenBank/DDBJ databases">
        <authorList>
            <person name="de Groot N.N."/>
        </authorList>
    </citation>
    <scope>NUCLEOTIDE SEQUENCE [LARGE SCALE GENOMIC DNA]</scope>
    <source>
        <strain evidence="1 2">DSM 22007</strain>
    </source>
</reference>
<dbReference type="STRING" id="657014.SAMN04488092_104158"/>
<accession>A0A1H9DJM2</accession>
<dbReference type="EMBL" id="FOEP01000004">
    <property type="protein sequence ID" value="SEQ12953.1"/>
    <property type="molecule type" value="Genomic_DNA"/>
</dbReference>
<sequence>MPSAAAVVEGIQAILTLESVVSSQLDTFRHAIEIEVLNGDVDANGHILYNGFKDVHTCYNEIVSSDYDYWIVDKAANPPLDLHPPESTIKMPEGDGFLCGLQSNAGRGVYCAFPVQTSAVWFEMSSQAVRDKTVWKDLAIPAGVAAKGFKYPGRYFPTFIFGVYNSYGGDHYMAPLSVIMSPEVYHPNKKTAVGTWSSGIYKALYENGALFGIKGEETSEIVMDFDTPLFDIAGMNMSGNTPRILGYSGYEQGGKHYFLSDAGDLCMPYAKLTSSAVGGGTKVMNISLSLRRDYTQPKQ</sequence>
<organism evidence="1 2">
    <name type="scientific">Thalassovita taeanensis</name>
    <dbReference type="NCBI Taxonomy" id="657014"/>
    <lineage>
        <taxon>Bacteria</taxon>
        <taxon>Pseudomonadati</taxon>
        <taxon>Pseudomonadota</taxon>
        <taxon>Alphaproteobacteria</taxon>
        <taxon>Rhodobacterales</taxon>
        <taxon>Roseobacteraceae</taxon>
        <taxon>Thalassovita</taxon>
    </lineage>
</organism>
<dbReference type="AlphaFoldDB" id="A0A1H9DJM2"/>
<dbReference type="Proteomes" id="UP000198634">
    <property type="component" value="Unassembled WGS sequence"/>
</dbReference>
<dbReference type="RefSeq" id="WP_139246400.1">
    <property type="nucleotide sequence ID" value="NZ_FOEP01000004.1"/>
</dbReference>
<evidence type="ECO:0000313" key="2">
    <source>
        <dbReference type="Proteomes" id="UP000198634"/>
    </source>
</evidence>
<keyword evidence="2" id="KW-1185">Reference proteome</keyword>
<name>A0A1H9DJM2_9RHOB</name>
<protein>
    <submittedName>
        <fullName evidence="1">Uncharacterized protein</fullName>
    </submittedName>
</protein>
<proteinExistence type="predicted"/>